<dbReference type="KEGG" id="ahm:TL08_03965"/>
<evidence type="ECO:0000313" key="2">
    <source>
        <dbReference type="EMBL" id="AOS61623.1"/>
    </source>
</evidence>
<protein>
    <submittedName>
        <fullName evidence="2">DNA binding protein with helix-turn-helix domain</fullName>
    </submittedName>
</protein>
<feature type="domain" description="HTH cro/C1-type" evidence="1">
    <location>
        <begin position="1"/>
        <end position="55"/>
    </location>
</feature>
<dbReference type="Pfam" id="PF13560">
    <property type="entry name" value="HTH_31"/>
    <property type="match status" value="1"/>
</dbReference>
<dbReference type="SUPFAM" id="SSF47413">
    <property type="entry name" value="lambda repressor-like DNA-binding domains"/>
    <property type="match status" value="1"/>
</dbReference>
<dbReference type="PROSITE" id="PS50943">
    <property type="entry name" value="HTH_CROC1"/>
    <property type="match status" value="1"/>
</dbReference>
<dbReference type="Pfam" id="PF19054">
    <property type="entry name" value="DUF5753"/>
    <property type="match status" value="1"/>
</dbReference>
<dbReference type="EMBL" id="CP014859">
    <property type="protein sequence ID" value="AOS61623.1"/>
    <property type="molecule type" value="Genomic_DNA"/>
</dbReference>
<dbReference type="AlphaFoldDB" id="A0AAC9HM35"/>
<reference evidence="3" key="1">
    <citation type="submission" date="2016-03" db="EMBL/GenBank/DDBJ databases">
        <title>Complete genome sequence of the type strain Actinoalloteichus hymeniacidonis DSM 45092.</title>
        <authorList>
            <person name="Schaffert L."/>
            <person name="Albersmeier A."/>
            <person name="Winkler A."/>
            <person name="Kalinowski J."/>
            <person name="Zotchev S."/>
            <person name="Ruckert C."/>
        </authorList>
    </citation>
    <scope>NUCLEOTIDE SEQUENCE [LARGE SCALE GENOMIC DNA]</scope>
    <source>
        <strain evidence="3">HPA177(T) (DSM 45092(T))</strain>
    </source>
</reference>
<evidence type="ECO:0000259" key="1">
    <source>
        <dbReference type="PROSITE" id="PS50943"/>
    </source>
</evidence>
<gene>
    <name evidence="2" type="ORF">TL08_03965</name>
</gene>
<dbReference type="Gene3D" id="1.10.260.40">
    <property type="entry name" value="lambda repressor-like DNA-binding domains"/>
    <property type="match status" value="1"/>
</dbReference>
<dbReference type="Proteomes" id="UP000095210">
    <property type="component" value="Chromosome"/>
</dbReference>
<dbReference type="CDD" id="cd00093">
    <property type="entry name" value="HTH_XRE"/>
    <property type="match status" value="1"/>
</dbReference>
<name>A0AAC9HM35_9PSEU</name>
<keyword evidence="3" id="KW-1185">Reference proteome</keyword>
<dbReference type="GO" id="GO:0003677">
    <property type="term" value="F:DNA binding"/>
    <property type="evidence" value="ECO:0007669"/>
    <property type="project" value="InterPro"/>
</dbReference>
<accession>A0AAC9HM35</accession>
<dbReference type="InterPro" id="IPR010982">
    <property type="entry name" value="Lambda_DNA-bd_dom_sf"/>
</dbReference>
<dbReference type="SMART" id="SM00530">
    <property type="entry name" value="HTH_XRE"/>
    <property type="match status" value="1"/>
</dbReference>
<evidence type="ECO:0000313" key="3">
    <source>
        <dbReference type="Proteomes" id="UP000095210"/>
    </source>
</evidence>
<proteinExistence type="predicted"/>
<sequence>MKAARTAAGHSTRALGRRLGKSAAWVLMLERGEVVFTPELVTAVANALELPTPEREALARRADDIGMSPWTPSTDLPGQLTTLVGYEREAVQINEITRIIPGLLQTEQYARAMISTSERYDQDDLVRIRMERQQVLTCSTAPFYLVILDESALQRPIAGHEAMAKQMAHLATMAELSNVDVRVIPNSAGVYPGMSAQFTVLEFEDSDPVVYVELLATATWLDKPNDTAPYAPALKRLRSQAMSSAESVNLMISYQRYHERKAAE</sequence>
<organism evidence="2 3">
    <name type="scientific">Actinoalloteichus hymeniacidonis</name>
    <dbReference type="NCBI Taxonomy" id="340345"/>
    <lineage>
        <taxon>Bacteria</taxon>
        <taxon>Bacillati</taxon>
        <taxon>Actinomycetota</taxon>
        <taxon>Actinomycetes</taxon>
        <taxon>Pseudonocardiales</taxon>
        <taxon>Pseudonocardiaceae</taxon>
        <taxon>Actinoalloteichus</taxon>
    </lineage>
</organism>
<dbReference type="InterPro" id="IPR001387">
    <property type="entry name" value="Cro/C1-type_HTH"/>
</dbReference>
<dbReference type="InterPro" id="IPR043917">
    <property type="entry name" value="DUF5753"/>
</dbReference>